<accession>K8ERY7</accession>
<keyword evidence="1 2" id="KW-0129">CBS domain</keyword>
<dbReference type="Pfam" id="PF00571">
    <property type="entry name" value="CBS"/>
    <property type="match status" value="1"/>
</dbReference>
<gene>
    <name evidence="4" type="ordered locus">Bathy18g01430</name>
</gene>
<protein>
    <recommendedName>
        <fullName evidence="3">CBS domain-containing protein</fullName>
    </recommendedName>
</protein>
<dbReference type="InterPro" id="IPR000644">
    <property type="entry name" value="CBS_dom"/>
</dbReference>
<dbReference type="PANTHER" id="PTHR43080">
    <property type="entry name" value="CBS DOMAIN-CONTAINING PROTEIN CBSX3, MITOCHONDRIAL"/>
    <property type="match status" value="1"/>
</dbReference>
<reference evidence="4 5" key="1">
    <citation type="submission" date="2011-10" db="EMBL/GenBank/DDBJ databases">
        <authorList>
            <person name="Genoscope - CEA"/>
        </authorList>
    </citation>
    <scope>NUCLEOTIDE SEQUENCE [LARGE SCALE GENOMIC DNA]</scope>
    <source>
        <strain evidence="4 5">RCC 1105</strain>
    </source>
</reference>
<proteinExistence type="predicted"/>
<name>K8ERY7_9CHLO</name>
<keyword evidence="5" id="KW-1185">Reference proteome</keyword>
<dbReference type="Proteomes" id="UP000198341">
    <property type="component" value="Chromosome 18"/>
</dbReference>
<evidence type="ECO:0000256" key="1">
    <source>
        <dbReference type="ARBA" id="ARBA00023122"/>
    </source>
</evidence>
<dbReference type="AlphaFoldDB" id="K8ERY7"/>
<evidence type="ECO:0000313" key="4">
    <source>
        <dbReference type="EMBL" id="CCO20724.1"/>
    </source>
</evidence>
<dbReference type="GeneID" id="19010862"/>
<dbReference type="EMBL" id="FO082261">
    <property type="protein sequence ID" value="CCO20724.1"/>
    <property type="molecule type" value="Genomic_DNA"/>
</dbReference>
<organism evidence="4 5">
    <name type="scientific">Bathycoccus prasinos</name>
    <dbReference type="NCBI Taxonomy" id="41875"/>
    <lineage>
        <taxon>Eukaryota</taxon>
        <taxon>Viridiplantae</taxon>
        <taxon>Chlorophyta</taxon>
        <taxon>Mamiellophyceae</taxon>
        <taxon>Mamiellales</taxon>
        <taxon>Bathycoccaceae</taxon>
        <taxon>Bathycoccus</taxon>
    </lineage>
</organism>
<dbReference type="KEGG" id="bpg:Bathy18g01430"/>
<dbReference type="Gene3D" id="3.10.580.10">
    <property type="entry name" value="CBS-domain"/>
    <property type="match status" value="1"/>
</dbReference>
<dbReference type="PANTHER" id="PTHR43080:SF2">
    <property type="entry name" value="CBS DOMAIN-CONTAINING PROTEIN"/>
    <property type="match status" value="1"/>
</dbReference>
<evidence type="ECO:0000259" key="3">
    <source>
        <dbReference type="PROSITE" id="PS51371"/>
    </source>
</evidence>
<dbReference type="InterPro" id="IPR051257">
    <property type="entry name" value="Diverse_CBS-Domain"/>
</dbReference>
<dbReference type="OrthoDB" id="418595at2759"/>
<dbReference type="InterPro" id="IPR046342">
    <property type="entry name" value="CBS_dom_sf"/>
</dbReference>
<sequence length="147" mass="16195">MHAMDVGALVVMDFHKLDVDKSKKIHLEELYYSPKSNAIAGIVSERDYLRAVATNKVTDLTTVREIMTPAEDESTGEKRLISVEPYCSVLAAMQAMTSGHFRHIPVINTESQTLEGIVSLGDVVKALIAEQDEEIDVLEDYITSGGK</sequence>
<dbReference type="RefSeq" id="XP_007508233.1">
    <property type="nucleotide sequence ID" value="XM_007508171.1"/>
</dbReference>
<dbReference type="STRING" id="41875.K8ERY7"/>
<evidence type="ECO:0000256" key="2">
    <source>
        <dbReference type="PROSITE-ProRule" id="PRU00703"/>
    </source>
</evidence>
<feature type="domain" description="CBS" evidence="3">
    <location>
        <begin position="67"/>
        <end position="133"/>
    </location>
</feature>
<dbReference type="PROSITE" id="PS51371">
    <property type="entry name" value="CBS"/>
    <property type="match status" value="1"/>
</dbReference>
<evidence type="ECO:0000313" key="5">
    <source>
        <dbReference type="Proteomes" id="UP000198341"/>
    </source>
</evidence>
<dbReference type="SMART" id="SM00116">
    <property type="entry name" value="CBS"/>
    <property type="match status" value="1"/>
</dbReference>
<dbReference type="SUPFAM" id="SSF54631">
    <property type="entry name" value="CBS-domain pair"/>
    <property type="match status" value="1"/>
</dbReference>